<keyword evidence="3" id="KW-1185">Reference proteome</keyword>
<feature type="compositionally biased region" description="Polar residues" evidence="1">
    <location>
        <begin position="16"/>
        <end position="27"/>
    </location>
</feature>
<dbReference type="Proteomes" id="UP000001194">
    <property type="component" value="Unassembled WGS sequence"/>
</dbReference>
<dbReference type="HOGENOM" id="CLU_2277972_0_0_1"/>
<dbReference type="EMBL" id="DS547132">
    <property type="protein sequence ID" value="EDR02200.1"/>
    <property type="molecule type" value="Genomic_DNA"/>
</dbReference>
<dbReference type="InParanoid" id="B0DTD1"/>
<evidence type="ECO:0000313" key="2">
    <source>
        <dbReference type="EMBL" id="EDR02200.1"/>
    </source>
</evidence>
<feature type="compositionally biased region" description="Polar residues" evidence="1">
    <location>
        <begin position="48"/>
        <end position="57"/>
    </location>
</feature>
<sequence length="102" mass="10953">MQPESGLFGNGFHAGPNTTLSPPTTTVVAPRNHPPHVVSARHGLSNVRGLTSTTTPLTRDPAMSPTRQCCATSPWHTNQVPRPPIAVRLCLVYWTNPPIPIA</sequence>
<evidence type="ECO:0000313" key="3">
    <source>
        <dbReference type="Proteomes" id="UP000001194"/>
    </source>
</evidence>
<gene>
    <name evidence="2" type="ORF">LACBIDRAFT_309928</name>
</gene>
<evidence type="ECO:0000256" key="1">
    <source>
        <dbReference type="SAM" id="MobiDB-lite"/>
    </source>
</evidence>
<dbReference type="AlphaFoldDB" id="B0DTD1"/>
<organism evidence="3">
    <name type="scientific">Laccaria bicolor (strain S238N-H82 / ATCC MYA-4686)</name>
    <name type="common">Bicoloured deceiver</name>
    <name type="synonym">Laccaria laccata var. bicolor</name>
    <dbReference type="NCBI Taxonomy" id="486041"/>
    <lineage>
        <taxon>Eukaryota</taxon>
        <taxon>Fungi</taxon>
        <taxon>Dikarya</taxon>
        <taxon>Basidiomycota</taxon>
        <taxon>Agaricomycotina</taxon>
        <taxon>Agaricomycetes</taxon>
        <taxon>Agaricomycetidae</taxon>
        <taxon>Agaricales</taxon>
        <taxon>Agaricineae</taxon>
        <taxon>Hydnangiaceae</taxon>
        <taxon>Laccaria</taxon>
    </lineage>
</organism>
<dbReference type="RefSeq" id="XP_001887145.1">
    <property type="nucleotide sequence ID" value="XM_001887110.1"/>
</dbReference>
<dbReference type="GeneID" id="6082835"/>
<protein>
    <submittedName>
        <fullName evidence="2">Predicted protein</fullName>
    </submittedName>
</protein>
<feature type="compositionally biased region" description="Polar residues" evidence="1">
    <location>
        <begin position="65"/>
        <end position="77"/>
    </location>
</feature>
<reference evidence="2 3" key="1">
    <citation type="journal article" date="2008" name="Nature">
        <title>The genome of Laccaria bicolor provides insights into mycorrhizal symbiosis.</title>
        <authorList>
            <person name="Martin F."/>
            <person name="Aerts A."/>
            <person name="Ahren D."/>
            <person name="Brun A."/>
            <person name="Danchin E.G.J."/>
            <person name="Duchaussoy F."/>
            <person name="Gibon J."/>
            <person name="Kohler A."/>
            <person name="Lindquist E."/>
            <person name="Pereda V."/>
            <person name="Salamov A."/>
            <person name="Shapiro H.J."/>
            <person name="Wuyts J."/>
            <person name="Blaudez D."/>
            <person name="Buee M."/>
            <person name="Brokstein P."/>
            <person name="Canbaeck B."/>
            <person name="Cohen D."/>
            <person name="Courty P.E."/>
            <person name="Coutinho P.M."/>
            <person name="Delaruelle C."/>
            <person name="Detter J.C."/>
            <person name="Deveau A."/>
            <person name="DiFazio S."/>
            <person name="Duplessis S."/>
            <person name="Fraissinet-Tachet L."/>
            <person name="Lucic E."/>
            <person name="Frey-Klett P."/>
            <person name="Fourrey C."/>
            <person name="Feussner I."/>
            <person name="Gay G."/>
            <person name="Grimwood J."/>
            <person name="Hoegger P.J."/>
            <person name="Jain P."/>
            <person name="Kilaru S."/>
            <person name="Labbe J."/>
            <person name="Lin Y.C."/>
            <person name="Legue V."/>
            <person name="Le Tacon F."/>
            <person name="Marmeisse R."/>
            <person name="Melayah D."/>
            <person name="Montanini B."/>
            <person name="Muratet M."/>
            <person name="Nehls U."/>
            <person name="Niculita-Hirzel H."/>
            <person name="Oudot-Le Secq M.P."/>
            <person name="Peter M."/>
            <person name="Quesneville H."/>
            <person name="Rajashekar B."/>
            <person name="Reich M."/>
            <person name="Rouhier N."/>
            <person name="Schmutz J."/>
            <person name="Yin T."/>
            <person name="Chalot M."/>
            <person name="Henrissat B."/>
            <person name="Kuees U."/>
            <person name="Lucas S."/>
            <person name="Van de Peer Y."/>
            <person name="Podila G.K."/>
            <person name="Polle A."/>
            <person name="Pukkila P.J."/>
            <person name="Richardson P.M."/>
            <person name="Rouze P."/>
            <person name="Sanders I.R."/>
            <person name="Stajich J.E."/>
            <person name="Tunlid A."/>
            <person name="Tuskan G."/>
            <person name="Grigoriev I.V."/>
        </authorList>
    </citation>
    <scope>NUCLEOTIDE SEQUENCE [LARGE SCALE GENOMIC DNA]</scope>
    <source>
        <strain evidence="3">S238N-H82 / ATCC MYA-4686</strain>
    </source>
</reference>
<dbReference type="KEGG" id="lbc:LACBIDRAFT_309928"/>
<accession>B0DTD1</accession>
<proteinExistence type="predicted"/>
<feature type="region of interest" description="Disordered" evidence="1">
    <location>
        <begin position="1"/>
        <end position="77"/>
    </location>
</feature>
<name>B0DTD1_LACBS</name>